<organism evidence="1 2">
    <name type="scientific">Gigaspora rosea</name>
    <dbReference type="NCBI Taxonomy" id="44941"/>
    <lineage>
        <taxon>Eukaryota</taxon>
        <taxon>Fungi</taxon>
        <taxon>Fungi incertae sedis</taxon>
        <taxon>Mucoromycota</taxon>
        <taxon>Glomeromycotina</taxon>
        <taxon>Glomeromycetes</taxon>
        <taxon>Diversisporales</taxon>
        <taxon>Gigasporaceae</taxon>
        <taxon>Gigaspora</taxon>
    </lineage>
</organism>
<evidence type="ECO:0000313" key="2">
    <source>
        <dbReference type="Proteomes" id="UP000266673"/>
    </source>
</evidence>
<accession>A0A397VW08</accession>
<keyword evidence="2" id="KW-1185">Reference proteome</keyword>
<proteinExistence type="predicted"/>
<sequence>MIDCGGSVNWNLDVNVRKKNLITIAVIASLCSIDISPQEHFAGDLVASHLGTCIGISTGRTRILVSYPPEPVISEAALQLLEKDLLTDFAETLKQGIVEPGKRGELVGELILLLTRKQVKQRERKNFYMDSVSLTGFLEELLVENIVLKEDKSPIFYNLNKMEYDQIEKKEIDNQIEEKRNRK</sequence>
<name>A0A397VW08_9GLOM</name>
<comment type="caution">
    <text evidence="1">The sequence shown here is derived from an EMBL/GenBank/DDBJ whole genome shotgun (WGS) entry which is preliminary data.</text>
</comment>
<dbReference type="AlphaFoldDB" id="A0A397VW08"/>
<gene>
    <name evidence="1" type="ORF">C2G38_2169255</name>
</gene>
<dbReference type="OrthoDB" id="2321600at2759"/>
<dbReference type="EMBL" id="QKWP01000227">
    <property type="protein sequence ID" value="RIB24173.1"/>
    <property type="molecule type" value="Genomic_DNA"/>
</dbReference>
<dbReference type="Proteomes" id="UP000266673">
    <property type="component" value="Unassembled WGS sequence"/>
</dbReference>
<dbReference type="PANTHER" id="PTHR33266:SF1">
    <property type="entry name" value="F-BOX DOMAIN-CONTAINING PROTEIN"/>
    <property type="match status" value="1"/>
</dbReference>
<reference evidence="1 2" key="1">
    <citation type="submission" date="2018-06" db="EMBL/GenBank/DDBJ databases">
        <title>Comparative genomics reveals the genomic features of Rhizophagus irregularis, R. cerebriforme, R. diaphanum and Gigaspora rosea, and their symbiotic lifestyle signature.</title>
        <authorList>
            <person name="Morin E."/>
            <person name="San Clemente H."/>
            <person name="Chen E.C.H."/>
            <person name="De La Providencia I."/>
            <person name="Hainaut M."/>
            <person name="Kuo A."/>
            <person name="Kohler A."/>
            <person name="Murat C."/>
            <person name="Tang N."/>
            <person name="Roy S."/>
            <person name="Loubradou J."/>
            <person name="Henrissat B."/>
            <person name="Grigoriev I.V."/>
            <person name="Corradi N."/>
            <person name="Roux C."/>
            <person name="Martin F.M."/>
        </authorList>
    </citation>
    <scope>NUCLEOTIDE SEQUENCE [LARGE SCALE GENOMIC DNA]</scope>
    <source>
        <strain evidence="1 2">DAOM 194757</strain>
    </source>
</reference>
<evidence type="ECO:0000313" key="1">
    <source>
        <dbReference type="EMBL" id="RIB24173.1"/>
    </source>
</evidence>
<dbReference type="PANTHER" id="PTHR33266">
    <property type="entry name" value="CHROMOSOME 15, WHOLE GENOME SHOTGUN SEQUENCE"/>
    <property type="match status" value="1"/>
</dbReference>
<protein>
    <submittedName>
        <fullName evidence="1">Uncharacterized protein</fullName>
    </submittedName>
</protein>